<organism evidence="1 2">
    <name type="scientific">Pseudonocardia eucalypti</name>
    <dbReference type="NCBI Taxonomy" id="648755"/>
    <lineage>
        <taxon>Bacteria</taxon>
        <taxon>Bacillati</taxon>
        <taxon>Actinomycetota</taxon>
        <taxon>Actinomycetes</taxon>
        <taxon>Pseudonocardiales</taxon>
        <taxon>Pseudonocardiaceae</taxon>
        <taxon>Pseudonocardia</taxon>
    </lineage>
</organism>
<sequence>MEPRVGLTLLSTVDDTAVVVVRWSAGTTTLTCGGVPMVDKAGHEGAARGVLDAARAAGTELGKRYVDPEASVELLCTKPGRGSLALGGVPLTIKTAKPLPASD</sequence>
<dbReference type="EMBL" id="BAABJP010000004">
    <property type="protein sequence ID" value="GAA5149004.1"/>
    <property type="molecule type" value="Genomic_DNA"/>
</dbReference>
<gene>
    <name evidence="1" type="ORF">GCM10023321_12180</name>
</gene>
<name>A0ABP9PP86_9PSEU</name>
<comment type="caution">
    <text evidence="1">The sequence shown here is derived from an EMBL/GenBank/DDBJ whole genome shotgun (WGS) entry which is preliminary data.</text>
</comment>
<accession>A0ABP9PP86</accession>
<evidence type="ECO:0000313" key="2">
    <source>
        <dbReference type="Proteomes" id="UP001428817"/>
    </source>
</evidence>
<reference evidence="2" key="1">
    <citation type="journal article" date="2019" name="Int. J. Syst. Evol. Microbiol.">
        <title>The Global Catalogue of Microorganisms (GCM) 10K type strain sequencing project: providing services to taxonomists for standard genome sequencing and annotation.</title>
        <authorList>
            <consortium name="The Broad Institute Genomics Platform"/>
            <consortium name="The Broad Institute Genome Sequencing Center for Infectious Disease"/>
            <person name="Wu L."/>
            <person name="Ma J."/>
        </authorList>
    </citation>
    <scope>NUCLEOTIDE SEQUENCE [LARGE SCALE GENOMIC DNA]</scope>
    <source>
        <strain evidence="2">JCM 18303</strain>
    </source>
</reference>
<proteinExistence type="predicted"/>
<keyword evidence="2" id="KW-1185">Reference proteome</keyword>
<protein>
    <submittedName>
        <fullName evidence="1">Uncharacterized protein</fullName>
    </submittedName>
</protein>
<dbReference type="RefSeq" id="WP_185062777.1">
    <property type="nucleotide sequence ID" value="NZ_BAABJP010000004.1"/>
</dbReference>
<dbReference type="Proteomes" id="UP001428817">
    <property type="component" value="Unassembled WGS sequence"/>
</dbReference>
<evidence type="ECO:0000313" key="1">
    <source>
        <dbReference type="EMBL" id="GAA5149004.1"/>
    </source>
</evidence>